<dbReference type="EMBL" id="FZNP01000027">
    <property type="protein sequence ID" value="SNS74408.1"/>
    <property type="molecule type" value="Genomic_DNA"/>
</dbReference>
<evidence type="ECO:0000256" key="4">
    <source>
        <dbReference type="ARBA" id="ARBA00023163"/>
    </source>
</evidence>
<protein>
    <submittedName>
        <fullName evidence="5">Predicted transcriptional regulator</fullName>
    </submittedName>
</protein>
<dbReference type="InterPro" id="IPR036390">
    <property type="entry name" value="WH_DNA-bd_sf"/>
</dbReference>
<dbReference type="SUPFAM" id="SSF46785">
    <property type="entry name" value="Winged helix' DNA-binding domain"/>
    <property type="match status" value="1"/>
</dbReference>
<dbReference type="Gene3D" id="1.10.10.10">
    <property type="entry name" value="Winged helix-like DNA-binding domain superfamily/Winged helix DNA-binding domain"/>
    <property type="match status" value="1"/>
</dbReference>
<sequence>MAGGRREPGALESEIMTVLQHAGEALAPAQVRQCLSGELAYTTVVTILSRMHDKGLLVRTKAGRAFRYAPMSDEPGLAAHRMHQVLDGRSDRDTVLLRFVESLSDEDERRVRALLESR</sequence>
<keyword evidence="4" id="KW-0804">Transcription</keyword>
<dbReference type="InterPro" id="IPR005650">
    <property type="entry name" value="BlaI_family"/>
</dbReference>
<comment type="similarity">
    <text evidence="1">Belongs to the BlaI transcriptional regulatory family.</text>
</comment>
<evidence type="ECO:0000256" key="3">
    <source>
        <dbReference type="ARBA" id="ARBA00023125"/>
    </source>
</evidence>
<name>A0A239H025_9ACTN</name>
<gene>
    <name evidence="5" type="ORF">SAMN06265355_12729</name>
</gene>
<evidence type="ECO:0000256" key="1">
    <source>
        <dbReference type="ARBA" id="ARBA00011046"/>
    </source>
</evidence>
<proteinExistence type="inferred from homology"/>
<evidence type="ECO:0000313" key="5">
    <source>
        <dbReference type="EMBL" id="SNS74408.1"/>
    </source>
</evidence>
<keyword evidence="3" id="KW-0238">DNA-binding</keyword>
<evidence type="ECO:0000256" key="2">
    <source>
        <dbReference type="ARBA" id="ARBA00023015"/>
    </source>
</evidence>
<dbReference type="InterPro" id="IPR036388">
    <property type="entry name" value="WH-like_DNA-bd_sf"/>
</dbReference>
<dbReference type="Proteomes" id="UP000198420">
    <property type="component" value="Unassembled WGS sequence"/>
</dbReference>
<dbReference type="GO" id="GO:0003677">
    <property type="term" value="F:DNA binding"/>
    <property type="evidence" value="ECO:0007669"/>
    <property type="project" value="UniProtKB-KW"/>
</dbReference>
<reference evidence="6" key="1">
    <citation type="submission" date="2017-06" db="EMBL/GenBank/DDBJ databases">
        <authorList>
            <person name="Varghese N."/>
            <person name="Submissions S."/>
        </authorList>
    </citation>
    <scope>NUCLEOTIDE SEQUENCE [LARGE SCALE GENOMIC DNA]</scope>
    <source>
        <strain evidence="6">DSM 44485</strain>
    </source>
</reference>
<dbReference type="RefSeq" id="WP_089316790.1">
    <property type="nucleotide sequence ID" value="NZ_FZNP01000027.1"/>
</dbReference>
<keyword evidence="6" id="KW-1185">Reference proteome</keyword>
<evidence type="ECO:0000313" key="6">
    <source>
        <dbReference type="Proteomes" id="UP000198420"/>
    </source>
</evidence>
<organism evidence="5 6">
    <name type="scientific">Actinomadura mexicana</name>
    <dbReference type="NCBI Taxonomy" id="134959"/>
    <lineage>
        <taxon>Bacteria</taxon>
        <taxon>Bacillati</taxon>
        <taxon>Actinomycetota</taxon>
        <taxon>Actinomycetes</taxon>
        <taxon>Streptosporangiales</taxon>
        <taxon>Thermomonosporaceae</taxon>
        <taxon>Actinomadura</taxon>
    </lineage>
</organism>
<dbReference type="Pfam" id="PF03965">
    <property type="entry name" value="Penicillinase_R"/>
    <property type="match status" value="1"/>
</dbReference>
<dbReference type="OrthoDB" id="9813987at2"/>
<dbReference type="AlphaFoldDB" id="A0A239H025"/>
<dbReference type="GO" id="GO:0045892">
    <property type="term" value="P:negative regulation of DNA-templated transcription"/>
    <property type="evidence" value="ECO:0007669"/>
    <property type="project" value="InterPro"/>
</dbReference>
<accession>A0A239H025</accession>
<keyword evidence="2" id="KW-0805">Transcription regulation</keyword>